<feature type="transmembrane region" description="Helical" evidence="1">
    <location>
        <begin position="117"/>
        <end position="145"/>
    </location>
</feature>
<evidence type="ECO:0000256" key="1">
    <source>
        <dbReference type="SAM" id="Phobius"/>
    </source>
</evidence>
<feature type="transmembrane region" description="Helical" evidence="1">
    <location>
        <begin position="79"/>
        <end position="96"/>
    </location>
</feature>
<feature type="transmembrane region" description="Helical" evidence="1">
    <location>
        <begin position="6"/>
        <end position="28"/>
    </location>
</feature>
<dbReference type="AlphaFoldDB" id="A0A1I7XX66"/>
<sequence length="289" mass="32051">MLMALAMVLLFISGALCVASLVVLAFLFKRKSLLHIWSDSPPMALLFLSTCLTSIIYLVFSIQWILVSMEVVENVPGNGVFLLLPGLGLVTSRTLYDSAHMGVYAQRIAVLKFPMRSTIMVNNIIVSGVIIVTIPPVLALIYFHISTMPPTGNPIPTGCYAFNCLVSTARSRRLCTVTVKLVFTGTVVVLGALFLFMLRKFKIRRSTAERRINQFAGYSFCLRLVFEMAPFIADFVLQETIRKDLGKFIGPYGAIGGSIDFFACTLLYYVLSFMRRSSVTIVKSTNTHV</sequence>
<reference evidence="3" key="1">
    <citation type="submission" date="2016-11" db="UniProtKB">
        <authorList>
            <consortium name="WormBaseParasite"/>
        </authorList>
    </citation>
    <scope>IDENTIFICATION</scope>
</reference>
<proteinExistence type="predicted"/>
<keyword evidence="1" id="KW-1133">Transmembrane helix</keyword>
<feature type="transmembrane region" description="Helical" evidence="1">
    <location>
        <begin position="249"/>
        <end position="271"/>
    </location>
</feature>
<dbReference type="WBParaSite" id="L893_g10501.t1">
    <property type="protein sequence ID" value="L893_g10501.t1"/>
    <property type="gene ID" value="L893_g10501"/>
</dbReference>
<keyword evidence="1" id="KW-0472">Membrane</keyword>
<keyword evidence="2" id="KW-1185">Reference proteome</keyword>
<accession>A0A1I7XX66</accession>
<feature type="transmembrane region" description="Helical" evidence="1">
    <location>
        <begin position="44"/>
        <end position="67"/>
    </location>
</feature>
<feature type="transmembrane region" description="Helical" evidence="1">
    <location>
        <begin position="177"/>
        <end position="198"/>
    </location>
</feature>
<organism evidence="2 3">
    <name type="scientific">Steinernema glaseri</name>
    <dbReference type="NCBI Taxonomy" id="37863"/>
    <lineage>
        <taxon>Eukaryota</taxon>
        <taxon>Metazoa</taxon>
        <taxon>Ecdysozoa</taxon>
        <taxon>Nematoda</taxon>
        <taxon>Chromadorea</taxon>
        <taxon>Rhabditida</taxon>
        <taxon>Tylenchina</taxon>
        <taxon>Panagrolaimomorpha</taxon>
        <taxon>Strongyloidoidea</taxon>
        <taxon>Steinernematidae</taxon>
        <taxon>Steinernema</taxon>
    </lineage>
</organism>
<protein>
    <submittedName>
        <fullName evidence="3">7TM_GPCR_Srx domain-containing protein</fullName>
    </submittedName>
</protein>
<evidence type="ECO:0000313" key="3">
    <source>
        <dbReference type="WBParaSite" id="L893_g10501.t1"/>
    </source>
</evidence>
<keyword evidence="1" id="KW-0812">Transmembrane</keyword>
<name>A0A1I7XX66_9BILA</name>
<dbReference type="Proteomes" id="UP000095287">
    <property type="component" value="Unplaced"/>
</dbReference>
<evidence type="ECO:0000313" key="2">
    <source>
        <dbReference type="Proteomes" id="UP000095287"/>
    </source>
</evidence>
<feature type="transmembrane region" description="Helical" evidence="1">
    <location>
        <begin position="218"/>
        <end position="237"/>
    </location>
</feature>